<dbReference type="InterPro" id="IPR000212">
    <property type="entry name" value="DNA_helicase_UvrD/REP"/>
</dbReference>
<comment type="catalytic activity">
    <reaction evidence="13">
        <text>ATP + H2O = ADP + phosphate + H(+)</text>
        <dbReference type="Rhea" id="RHEA:13065"/>
        <dbReference type="ChEBI" id="CHEBI:15377"/>
        <dbReference type="ChEBI" id="CHEBI:15378"/>
        <dbReference type="ChEBI" id="CHEBI:30616"/>
        <dbReference type="ChEBI" id="CHEBI:43474"/>
        <dbReference type="ChEBI" id="CHEBI:456216"/>
        <dbReference type="EC" id="5.6.2.4"/>
    </reaction>
</comment>
<dbReference type="PROSITE" id="PS51217">
    <property type="entry name" value="UVRD_HELICASE_CTER"/>
    <property type="match status" value="1"/>
</dbReference>
<dbReference type="GO" id="GO:0005524">
    <property type="term" value="F:ATP binding"/>
    <property type="evidence" value="ECO:0007669"/>
    <property type="project" value="UniProtKB-UniRule"/>
</dbReference>
<dbReference type="GO" id="GO:0003677">
    <property type="term" value="F:DNA binding"/>
    <property type="evidence" value="ECO:0007669"/>
    <property type="project" value="UniProtKB-KW"/>
</dbReference>
<name>A0A7W7GNT5_9MICC</name>
<dbReference type="InterPro" id="IPR011335">
    <property type="entry name" value="Restrct_endonuc-II-like"/>
</dbReference>
<keyword evidence="2 14" id="KW-0547">Nucleotide-binding</keyword>
<keyword evidence="7 14" id="KW-0067">ATP-binding</keyword>
<comment type="caution">
    <text evidence="18">The sequence shown here is derived from an EMBL/GenBank/DDBJ whole genome shotgun (WGS) entry which is preliminary data.</text>
</comment>
<evidence type="ECO:0000256" key="11">
    <source>
        <dbReference type="ARBA" id="ARBA00034617"/>
    </source>
</evidence>
<evidence type="ECO:0000256" key="14">
    <source>
        <dbReference type="PROSITE-ProRule" id="PRU00560"/>
    </source>
</evidence>
<dbReference type="Gene3D" id="3.90.320.10">
    <property type="match status" value="1"/>
</dbReference>
<dbReference type="PROSITE" id="PS51198">
    <property type="entry name" value="UVRD_HELICASE_ATP_BIND"/>
    <property type="match status" value="1"/>
</dbReference>
<dbReference type="InterPro" id="IPR014016">
    <property type="entry name" value="UvrD-like_ATP-bd"/>
</dbReference>
<evidence type="ECO:0000256" key="9">
    <source>
        <dbReference type="ARBA" id="ARBA00023204"/>
    </source>
</evidence>
<reference evidence="18 19" key="1">
    <citation type="submission" date="2020-08" db="EMBL/GenBank/DDBJ databases">
        <title>Sequencing the genomes of 1000 actinobacteria strains.</title>
        <authorList>
            <person name="Klenk H.-P."/>
        </authorList>
    </citation>
    <scope>NUCLEOTIDE SEQUENCE [LARGE SCALE GENOMIC DNA]</scope>
    <source>
        <strain evidence="18 19">DSM 23974</strain>
    </source>
</reference>
<dbReference type="EMBL" id="JACHNA010000001">
    <property type="protein sequence ID" value="MBB4735546.1"/>
    <property type="molecule type" value="Genomic_DNA"/>
</dbReference>
<dbReference type="GO" id="GO:0005829">
    <property type="term" value="C:cytosol"/>
    <property type="evidence" value="ECO:0007669"/>
    <property type="project" value="TreeGrafter"/>
</dbReference>
<keyword evidence="10" id="KW-0413">Isomerase</keyword>
<dbReference type="Pfam" id="PF12705">
    <property type="entry name" value="PDDEXK_1"/>
    <property type="match status" value="1"/>
</dbReference>
<evidence type="ECO:0000256" key="10">
    <source>
        <dbReference type="ARBA" id="ARBA00023235"/>
    </source>
</evidence>
<evidence type="ECO:0000256" key="4">
    <source>
        <dbReference type="ARBA" id="ARBA00022801"/>
    </source>
</evidence>
<dbReference type="GO" id="GO:0000725">
    <property type="term" value="P:recombinational repair"/>
    <property type="evidence" value="ECO:0007669"/>
    <property type="project" value="TreeGrafter"/>
</dbReference>
<protein>
    <recommendedName>
        <fullName evidence="12">DNA 3'-5' helicase</fullName>
        <ecNumber evidence="12">5.6.2.4</ecNumber>
    </recommendedName>
</protein>
<keyword evidence="9" id="KW-0234">DNA repair</keyword>
<evidence type="ECO:0000256" key="15">
    <source>
        <dbReference type="SAM" id="MobiDB-lite"/>
    </source>
</evidence>
<organism evidence="18 19">
    <name type="scientific">Micrococcus cohnii</name>
    <dbReference type="NCBI Taxonomy" id="993416"/>
    <lineage>
        <taxon>Bacteria</taxon>
        <taxon>Bacillati</taxon>
        <taxon>Actinomycetota</taxon>
        <taxon>Actinomycetes</taxon>
        <taxon>Micrococcales</taxon>
        <taxon>Micrococcaceae</taxon>
        <taxon>Micrococcus</taxon>
    </lineage>
</organism>
<evidence type="ECO:0000313" key="19">
    <source>
        <dbReference type="Proteomes" id="UP000540191"/>
    </source>
</evidence>
<keyword evidence="6" id="KW-0269">Exonuclease</keyword>
<comment type="catalytic activity">
    <reaction evidence="11">
        <text>Couples ATP hydrolysis with the unwinding of duplex DNA by translocating in the 3'-5' direction.</text>
        <dbReference type="EC" id="5.6.2.4"/>
    </reaction>
</comment>
<dbReference type="PANTHER" id="PTHR11070">
    <property type="entry name" value="UVRD / RECB / PCRA DNA HELICASE FAMILY MEMBER"/>
    <property type="match status" value="1"/>
</dbReference>
<dbReference type="GO" id="GO:0033202">
    <property type="term" value="C:DNA helicase complex"/>
    <property type="evidence" value="ECO:0007669"/>
    <property type="project" value="TreeGrafter"/>
</dbReference>
<feature type="domain" description="UvrD-like helicase ATP-binding" evidence="16">
    <location>
        <begin position="31"/>
        <end position="381"/>
    </location>
</feature>
<dbReference type="InterPro" id="IPR038726">
    <property type="entry name" value="PDDEXK_AddAB-type"/>
</dbReference>
<dbReference type="Gene3D" id="3.40.50.300">
    <property type="entry name" value="P-loop containing nucleotide triphosphate hydrolases"/>
    <property type="match status" value="4"/>
</dbReference>
<dbReference type="SUPFAM" id="SSF52980">
    <property type="entry name" value="Restriction endonuclease-like"/>
    <property type="match status" value="1"/>
</dbReference>
<dbReference type="EC" id="5.6.2.4" evidence="12"/>
<evidence type="ECO:0000256" key="6">
    <source>
        <dbReference type="ARBA" id="ARBA00022839"/>
    </source>
</evidence>
<evidence type="ECO:0000256" key="5">
    <source>
        <dbReference type="ARBA" id="ARBA00022806"/>
    </source>
</evidence>
<evidence type="ECO:0000256" key="7">
    <source>
        <dbReference type="ARBA" id="ARBA00022840"/>
    </source>
</evidence>
<keyword evidence="4 14" id="KW-0378">Hydrolase</keyword>
<keyword evidence="5 14" id="KW-0347">Helicase</keyword>
<evidence type="ECO:0000259" key="17">
    <source>
        <dbReference type="PROSITE" id="PS51217"/>
    </source>
</evidence>
<keyword evidence="3" id="KW-0227">DNA damage</keyword>
<dbReference type="PANTHER" id="PTHR11070:SF55">
    <property type="entry name" value="DNA 3'-5' HELICASE"/>
    <property type="match status" value="1"/>
</dbReference>
<proteinExistence type="predicted"/>
<evidence type="ECO:0000259" key="16">
    <source>
        <dbReference type="PROSITE" id="PS51198"/>
    </source>
</evidence>
<dbReference type="Pfam" id="PF00580">
    <property type="entry name" value="UvrD-helicase"/>
    <property type="match status" value="1"/>
</dbReference>
<keyword evidence="19" id="KW-1185">Reference proteome</keyword>
<evidence type="ECO:0000313" key="18">
    <source>
        <dbReference type="EMBL" id="MBB4735546.1"/>
    </source>
</evidence>
<feature type="domain" description="UvrD-like helicase C-terminal" evidence="17">
    <location>
        <begin position="382"/>
        <end position="705"/>
    </location>
</feature>
<feature type="binding site" evidence="14">
    <location>
        <begin position="52"/>
        <end position="59"/>
    </location>
    <ligand>
        <name>ATP</name>
        <dbReference type="ChEBI" id="CHEBI:30616"/>
    </ligand>
</feature>
<dbReference type="SUPFAM" id="SSF52540">
    <property type="entry name" value="P-loop containing nucleoside triphosphate hydrolases"/>
    <property type="match status" value="1"/>
</dbReference>
<accession>A0A7W7GNT5</accession>
<keyword evidence="1" id="KW-0540">Nuclease</keyword>
<gene>
    <name evidence="18" type="ORF">HDA30_001054</name>
</gene>
<dbReference type="InterPro" id="IPR011604">
    <property type="entry name" value="PDDEXK-like_dom_sf"/>
</dbReference>
<evidence type="ECO:0000256" key="12">
    <source>
        <dbReference type="ARBA" id="ARBA00034808"/>
    </source>
</evidence>
<sequence>MSTPQRSPAVMSAAAQARYSPAEIAERLGSFPPTQEQAEVIAADLSPRLVIAGAGSGKTATMADRVVWLVANGLVLPDQVLGVTFTRKAAGELGHRINARLRALLDSGLEIPGLAVDPEQLGHAEVSTYHSYAGGLVRDHGLRIGVEPGATLIGDADAYRFMHQIASELPIDRLQATGGLPSLSTLVSGALSLSSDMAEHLRTAEEVVAYLDGVIAHGQSLPPAGRRTEPTKDVHELLVSLRTRRVMAELVEQYAAAKAEAEVMDFGDLLRHAATIAAEVPLVGRLERDRWRVVLLDEFQDTSHAQMQIFSGLFGAAGEGAGHSVTAVGDPHQSIYGFRGASAGQLFTFPHAFPVVDRSEDTAAQRSPASVSHLTVAWRNDRAILDLANAVVAPLAQPDDAPVRVRPLRPRPEAGTGHVRLDEHLTDHEEAADVVARLAALADDAREAGAEPPTRAVLCRTRSQFDPILAALDEAGVPYEVLGLTGLLTLPEVAEVLGVLHLLADPTRSDRLLTLLAGPRWRIGTADLALLAERARFLARLRARAAGEPAEEPVSDEEEADAAVLLEAVDDLPGERSTWRGQHGAQFSEEGLARLRRLRELLRRLARRADDDLPDLIAEIERSLGLDVELAIRPGTSAVSARRHLNAFVDVARDFAARGPAGPGRLRAFLDWVESAEEHEKGLPIEGAEPDPHAITVLTAHAAKGLEWDVVAVPGLLQATFPSTSRITSWMDKGSGALPWPLRGDARALPQWDPSWAEDQRDWFGSSKRLMAASRAKVGEVPDHRDLLFEHVLADERRLAYVAYTRARRELWLSTTRWKGTVTRPAPASDFFTDAAQLVGRVPGIEWGRRLDESEQTETNPALGRVRAALWPFDPLDGPEVYEVDPDDPDATDAWRPLPRRSRPRRAAVEAAARAVRAAEPDALDPDSTLGRQLDWVVRREKSLQGASDHVALPSHVSVSLYGELASDPQKVADQLRRPMPRQPAHAARRGTAFHAWLEDRFDASGMLDIDDPQDAADAWMDDALDLESMKQWFLASRWADRTPAFVEAAVETTVAGLTLRGRVDAIYRDGARPGHPYDPQARWELVDWKTGAVPTGAELELKGLQLAVYRLAWSRLHAIPIENIDASFVYVAHGVERRMTDLADEETLERILADALGRTGD</sequence>
<feature type="region of interest" description="Disordered" evidence="15">
    <location>
        <begin position="880"/>
        <end position="902"/>
    </location>
</feature>
<evidence type="ECO:0000256" key="3">
    <source>
        <dbReference type="ARBA" id="ARBA00022763"/>
    </source>
</evidence>
<evidence type="ECO:0000256" key="1">
    <source>
        <dbReference type="ARBA" id="ARBA00022722"/>
    </source>
</evidence>
<dbReference type="Proteomes" id="UP000540191">
    <property type="component" value="Unassembled WGS sequence"/>
</dbReference>
<evidence type="ECO:0000256" key="8">
    <source>
        <dbReference type="ARBA" id="ARBA00023125"/>
    </source>
</evidence>
<dbReference type="GO" id="GO:0043138">
    <property type="term" value="F:3'-5' DNA helicase activity"/>
    <property type="evidence" value="ECO:0007669"/>
    <property type="project" value="UniProtKB-EC"/>
</dbReference>
<dbReference type="RefSeq" id="WP_246418707.1">
    <property type="nucleotide sequence ID" value="NZ_JACHNA010000001.1"/>
</dbReference>
<feature type="compositionally biased region" description="Acidic residues" evidence="15">
    <location>
        <begin position="880"/>
        <end position="891"/>
    </location>
</feature>
<evidence type="ECO:0000256" key="2">
    <source>
        <dbReference type="ARBA" id="ARBA00022741"/>
    </source>
</evidence>
<dbReference type="Pfam" id="PF13361">
    <property type="entry name" value="UvrD_C"/>
    <property type="match status" value="1"/>
</dbReference>
<dbReference type="InterPro" id="IPR014017">
    <property type="entry name" value="DNA_helicase_UvrD-like_C"/>
</dbReference>
<dbReference type="Gene3D" id="1.10.486.10">
    <property type="entry name" value="PCRA, domain 4"/>
    <property type="match status" value="1"/>
</dbReference>
<dbReference type="AlphaFoldDB" id="A0A7W7GNT5"/>
<keyword evidence="8" id="KW-0238">DNA-binding</keyword>
<dbReference type="GO" id="GO:0004527">
    <property type="term" value="F:exonuclease activity"/>
    <property type="evidence" value="ECO:0007669"/>
    <property type="project" value="UniProtKB-KW"/>
</dbReference>
<evidence type="ECO:0000256" key="13">
    <source>
        <dbReference type="ARBA" id="ARBA00048988"/>
    </source>
</evidence>
<dbReference type="CDD" id="cd17932">
    <property type="entry name" value="DEXQc_UvrD"/>
    <property type="match status" value="1"/>
</dbReference>
<dbReference type="InterPro" id="IPR027417">
    <property type="entry name" value="P-loop_NTPase"/>
</dbReference>